<dbReference type="EMBL" id="CP002453">
    <property type="protein sequence ID" value="ADV48860.1"/>
    <property type="molecule type" value="Genomic_DNA"/>
</dbReference>
<evidence type="ECO:0000313" key="1">
    <source>
        <dbReference type="EMBL" id="ADV48860.1"/>
    </source>
</evidence>
<dbReference type="RefSeq" id="WP_013550341.1">
    <property type="nucleotide sequence ID" value="NC_014934.1"/>
</dbReference>
<dbReference type="STRING" id="688270.Celal_1549"/>
<organism evidence="1 2">
    <name type="scientific">Cellulophaga algicola (strain DSM 14237 / IC166 / ACAM 630)</name>
    <dbReference type="NCBI Taxonomy" id="688270"/>
    <lineage>
        <taxon>Bacteria</taxon>
        <taxon>Pseudomonadati</taxon>
        <taxon>Bacteroidota</taxon>
        <taxon>Flavobacteriia</taxon>
        <taxon>Flavobacteriales</taxon>
        <taxon>Flavobacteriaceae</taxon>
        <taxon>Cellulophaga</taxon>
    </lineage>
</organism>
<protein>
    <submittedName>
        <fullName evidence="1">Uncharacterized protein</fullName>
    </submittedName>
</protein>
<keyword evidence="2" id="KW-1185">Reference proteome</keyword>
<gene>
    <name evidence="1" type="ordered locus">Celal_1549</name>
</gene>
<sequence>MPKPKQKIKSLSTDFVIFMKFISSEINQTLLSFSTVDLHPSIDVNDAVDKFKKSSSSIEDFCKSYILSKMNNDKTFEVNHDMLYAQVRMLKRCLLKKKKTSISNVKTTLRITNSDRSSI</sequence>
<accession>E6XB04</accession>
<dbReference type="eggNOG" id="ENOG50311GA">
    <property type="taxonomic scope" value="Bacteria"/>
</dbReference>
<dbReference type="KEGG" id="cao:Celal_1549"/>
<dbReference type="AlphaFoldDB" id="E6XB04"/>
<evidence type="ECO:0000313" key="2">
    <source>
        <dbReference type="Proteomes" id="UP000008634"/>
    </source>
</evidence>
<reference evidence="1 2" key="1">
    <citation type="journal article" date="2010" name="Stand. Genomic Sci.">
        <title>Complete genome sequence of Cellulophaga algicola type strain (IC166).</title>
        <authorList>
            <person name="Abt B."/>
            <person name="Lu M."/>
            <person name="Misra M."/>
            <person name="Han C."/>
            <person name="Nolan M."/>
            <person name="Lucas S."/>
            <person name="Hammon N."/>
            <person name="Deshpande S."/>
            <person name="Cheng J.F."/>
            <person name="Tapia R."/>
            <person name="Goodwin L."/>
            <person name="Pitluck S."/>
            <person name="Liolios K."/>
            <person name="Pagani I."/>
            <person name="Ivanova N."/>
            <person name="Mavromatis K."/>
            <person name="Ovchinikova G."/>
            <person name="Pati A."/>
            <person name="Chen A."/>
            <person name="Palaniappan K."/>
            <person name="Land M."/>
            <person name="Hauser L."/>
            <person name="Chang Y.J."/>
            <person name="Jeffries C.D."/>
            <person name="Detter J.C."/>
            <person name="Brambilla E."/>
            <person name="Rohde M."/>
            <person name="Tindall B.J."/>
            <person name="Goker M."/>
            <person name="Woyke T."/>
            <person name="Bristow J."/>
            <person name="Eisen J.A."/>
            <person name="Markowitz V."/>
            <person name="Hugenholtz P."/>
            <person name="Kyrpides N.C."/>
            <person name="Klenk H.P."/>
            <person name="Lapidus A."/>
        </authorList>
    </citation>
    <scope>NUCLEOTIDE SEQUENCE [LARGE SCALE GENOMIC DNA]</scope>
    <source>
        <strain evidence="2">DSM 14237 / IC166 / ACAM 630</strain>
    </source>
</reference>
<dbReference type="Proteomes" id="UP000008634">
    <property type="component" value="Chromosome"/>
</dbReference>
<name>E6XB04_CELAD</name>
<dbReference type="HOGENOM" id="CLU_2300739_0_0_10"/>
<dbReference type="OrthoDB" id="9897628at2"/>
<proteinExistence type="predicted"/>